<evidence type="ECO:0000313" key="3">
    <source>
        <dbReference type="Proteomes" id="UP000726737"/>
    </source>
</evidence>
<feature type="compositionally biased region" description="Low complexity" evidence="1">
    <location>
        <begin position="62"/>
        <end position="84"/>
    </location>
</feature>
<accession>A0A9P6PP84</accession>
<feature type="compositionally biased region" description="Polar residues" evidence="1">
    <location>
        <begin position="167"/>
        <end position="178"/>
    </location>
</feature>
<feature type="compositionally biased region" description="Polar residues" evidence="1">
    <location>
        <begin position="194"/>
        <end position="205"/>
    </location>
</feature>
<feature type="region of interest" description="Disordered" evidence="1">
    <location>
        <begin position="193"/>
        <end position="222"/>
    </location>
</feature>
<gene>
    <name evidence="2" type="ORF">BG011_007827</name>
</gene>
<feature type="compositionally biased region" description="Polar residues" evidence="1">
    <location>
        <begin position="429"/>
        <end position="441"/>
    </location>
</feature>
<feature type="region of interest" description="Disordered" evidence="1">
    <location>
        <begin position="319"/>
        <end position="441"/>
    </location>
</feature>
<feature type="compositionally biased region" description="Basic and acidic residues" evidence="1">
    <location>
        <begin position="392"/>
        <end position="404"/>
    </location>
</feature>
<feature type="compositionally biased region" description="Low complexity" evidence="1">
    <location>
        <begin position="267"/>
        <end position="283"/>
    </location>
</feature>
<comment type="caution">
    <text evidence="2">The sequence shown here is derived from an EMBL/GenBank/DDBJ whole genome shotgun (WGS) entry which is preliminary data.</text>
</comment>
<evidence type="ECO:0000256" key="1">
    <source>
        <dbReference type="SAM" id="MobiDB-lite"/>
    </source>
</evidence>
<sequence length="441" mass="46338">MPTAPAIKITSHATDDNSTFPNAYHASTKVAGNRGARFADDTISDRDMDLDQGGNTLHAPTSSSNNINNNNNDNSRDNNGNSGNAVKFQTRPRGLTGDSTNSEIYPTFATYRQAQHANFDAFAQRIRRVLETANAQNRREQLEQEERLRLQQQQGGEAQDESCITGVESSSTDQTSKPLSALSAAHTRQLLDAETSSTHSGTLSVSRAAGVGGRPRSSSTASMISNLSEKLRLGSSFFGRAGNRSRAGSNASEHPVPPHSVGITGTANPNASGPSPLSSSSTAPTPPALSEPPISTSSTIAMADTASAAAIASTMTLPQPVLSSSGSDEAIVDTKRTAAVPRRSSRHSALMHPLKETSRTEDDMSERYDATEQPGGQEGSHQDNQTSMQGGNEDKGAGHEHVVDHLGIVEGSSTNPEEGSHGHDKCSSIGVQVLTSKPSAN</sequence>
<feature type="compositionally biased region" description="Basic and acidic residues" evidence="1">
    <location>
        <begin position="137"/>
        <end position="149"/>
    </location>
</feature>
<feature type="region of interest" description="Disordered" evidence="1">
    <location>
        <begin position="137"/>
        <end position="179"/>
    </location>
</feature>
<keyword evidence="3" id="KW-1185">Reference proteome</keyword>
<evidence type="ECO:0000313" key="2">
    <source>
        <dbReference type="EMBL" id="KAG0251115.1"/>
    </source>
</evidence>
<dbReference type="OrthoDB" id="2449401at2759"/>
<name>A0A9P6PP84_9FUNG</name>
<feature type="region of interest" description="Disordered" evidence="1">
    <location>
        <begin position="45"/>
        <end position="101"/>
    </location>
</feature>
<proteinExistence type="predicted"/>
<dbReference type="Proteomes" id="UP000726737">
    <property type="component" value="Unassembled WGS sequence"/>
</dbReference>
<feature type="region of interest" description="Disordered" evidence="1">
    <location>
        <begin position="242"/>
        <end position="295"/>
    </location>
</feature>
<organism evidence="2 3">
    <name type="scientific">Mortierella polycephala</name>
    <dbReference type="NCBI Taxonomy" id="41804"/>
    <lineage>
        <taxon>Eukaryota</taxon>
        <taxon>Fungi</taxon>
        <taxon>Fungi incertae sedis</taxon>
        <taxon>Mucoromycota</taxon>
        <taxon>Mortierellomycotina</taxon>
        <taxon>Mortierellomycetes</taxon>
        <taxon>Mortierellales</taxon>
        <taxon>Mortierellaceae</taxon>
        <taxon>Mortierella</taxon>
    </lineage>
</organism>
<dbReference type="AlphaFoldDB" id="A0A9P6PP84"/>
<protein>
    <submittedName>
        <fullName evidence="2">Uncharacterized protein</fullName>
    </submittedName>
</protein>
<feature type="compositionally biased region" description="Basic and acidic residues" evidence="1">
    <location>
        <begin position="353"/>
        <end position="370"/>
    </location>
</feature>
<dbReference type="EMBL" id="JAAAJA010000618">
    <property type="protein sequence ID" value="KAG0251115.1"/>
    <property type="molecule type" value="Genomic_DNA"/>
</dbReference>
<reference evidence="2" key="1">
    <citation type="journal article" date="2020" name="Fungal Divers.">
        <title>Resolving the Mortierellaceae phylogeny through synthesis of multi-gene phylogenetics and phylogenomics.</title>
        <authorList>
            <person name="Vandepol N."/>
            <person name="Liber J."/>
            <person name="Desiro A."/>
            <person name="Na H."/>
            <person name="Kennedy M."/>
            <person name="Barry K."/>
            <person name="Grigoriev I.V."/>
            <person name="Miller A.N."/>
            <person name="O'Donnell K."/>
            <person name="Stajich J.E."/>
            <person name="Bonito G."/>
        </authorList>
    </citation>
    <scope>NUCLEOTIDE SEQUENCE</scope>
    <source>
        <strain evidence="2">KOD948</strain>
    </source>
</reference>